<dbReference type="PROSITE" id="PS50931">
    <property type="entry name" value="HTH_LYSR"/>
    <property type="match status" value="1"/>
</dbReference>
<feature type="domain" description="HTH lysR-type" evidence="5">
    <location>
        <begin position="2"/>
        <end position="59"/>
    </location>
</feature>
<proteinExistence type="inferred from homology"/>
<dbReference type="PRINTS" id="PR00039">
    <property type="entry name" value="HTHLYSR"/>
</dbReference>
<reference evidence="6 7" key="1">
    <citation type="submission" date="2023-11" db="EMBL/GenBank/DDBJ databases">
        <title>MicrobeMod: A computational toolkit for identifying prokaryotic methylation and restriction-modification with nanopore sequencing.</title>
        <authorList>
            <person name="Crits-Christoph A."/>
            <person name="Kang S.C."/>
            <person name="Lee H."/>
            <person name="Ostrov N."/>
        </authorList>
    </citation>
    <scope>NUCLEOTIDE SEQUENCE [LARGE SCALE GENOMIC DNA]</scope>
    <source>
        <strain evidence="6 7">DSMZ 16071</strain>
    </source>
</reference>
<dbReference type="PANTHER" id="PTHR30346">
    <property type="entry name" value="TRANSCRIPTIONAL DUAL REGULATOR HCAR-RELATED"/>
    <property type="match status" value="1"/>
</dbReference>
<evidence type="ECO:0000256" key="1">
    <source>
        <dbReference type="ARBA" id="ARBA00009437"/>
    </source>
</evidence>
<name>A0ABZ0X4U7_9GAMM</name>
<dbReference type="Pfam" id="PF00126">
    <property type="entry name" value="HTH_1"/>
    <property type="match status" value="1"/>
</dbReference>
<keyword evidence="3" id="KW-0238">DNA-binding</keyword>
<evidence type="ECO:0000256" key="3">
    <source>
        <dbReference type="ARBA" id="ARBA00023125"/>
    </source>
</evidence>
<gene>
    <name evidence="6" type="ORF">SR900_01375</name>
</gene>
<dbReference type="SUPFAM" id="SSF46785">
    <property type="entry name" value="Winged helix' DNA-binding domain"/>
    <property type="match status" value="1"/>
</dbReference>
<dbReference type="InterPro" id="IPR036388">
    <property type="entry name" value="WH-like_DNA-bd_sf"/>
</dbReference>
<dbReference type="Pfam" id="PF03466">
    <property type="entry name" value="LysR_substrate"/>
    <property type="match status" value="1"/>
</dbReference>
<dbReference type="SUPFAM" id="SSF53850">
    <property type="entry name" value="Periplasmic binding protein-like II"/>
    <property type="match status" value="1"/>
</dbReference>
<dbReference type="Gene3D" id="1.10.10.10">
    <property type="entry name" value="Winged helix-like DNA-binding domain superfamily/Winged helix DNA-binding domain"/>
    <property type="match status" value="1"/>
</dbReference>
<organism evidence="6 7">
    <name type="scientific">Kangiella aquimarina</name>
    <dbReference type="NCBI Taxonomy" id="261965"/>
    <lineage>
        <taxon>Bacteria</taxon>
        <taxon>Pseudomonadati</taxon>
        <taxon>Pseudomonadota</taxon>
        <taxon>Gammaproteobacteria</taxon>
        <taxon>Kangiellales</taxon>
        <taxon>Kangiellaceae</taxon>
        <taxon>Kangiella</taxon>
    </lineage>
</organism>
<dbReference type="RefSeq" id="WP_018623533.1">
    <property type="nucleotide sequence ID" value="NZ_CP140158.1"/>
</dbReference>
<dbReference type="EMBL" id="CP140158">
    <property type="protein sequence ID" value="WQG85545.1"/>
    <property type="molecule type" value="Genomic_DNA"/>
</dbReference>
<comment type="similarity">
    <text evidence="1">Belongs to the LysR transcriptional regulatory family.</text>
</comment>
<protein>
    <submittedName>
        <fullName evidence="6">LysR substrate-binding domain-containing protein</fullName>
    </submittedName>
</protein>
<accession>A0ABZ0X4U7</accession>
<evidence type="ECO:0000313" key="6">
    <source>
        <dbReference type="EMBL" id="WQG85545.1"/>
    </source>
</evidence>
<evidence type="ECO:0000256" key="2">
    <source>
        <dbReference type="ARBA" id="ARBA00023015"/>
    </source>
</evidence>
<dbReference type="CDD" id="cd08411">
    <property type="entry name" value="PBP2_OxyR"/>
    <property type="match status" value="1"/>
</dbReference>
<dbReference type="InterPro" id="IPR000847">
    <property type="entry name" value="LysR_HTH_N"/>
</dbReference>
<dbReference type="InterPro" id="IPR005119">
    <property type="entry name" value="LysR_subst-bd"/>
</dbReference>
<dbReference type="Proteomes" id="UP001324185">
    <property type="component" value="Chromosome"/>
</dbReference>
<dbReference type="PANTHER" id="PTHR30346:SF10">
    <property type="entry name" value="TRANSCRIPTIONAL REGULATOR OF OXIDATIVE STRESS OXYR"/>
    <property type="match status" value="1"/>
</dbReference>
<evidence type="ECO:0000256" key="4">
    <source>
        <dbReference type="ARBA" id="ARBA00023163"/>
    </source>
</evidence>
<keyword evidence="7" id="KW-1185">Reference proteome</keyword>
<keyword evidence="2" id="KW-0805">Transcription regulation</keyword>
<dbReference type="Gene3D" id="3.40.190.10">
    <property type="entry name" value="Periplasmic binding protein-like II"/>
    <property type="match status" value="2"/>
</dbReference>
<evidence type="ECO:0000313" key="7">
    <source>
        <dbReference type="Proteomes" id="UP001324185"/>
    </source>
</evidence>
<evidence type="ECO:0000259" key="5">
    <source>
        <dbReference type="PROSITE" id="PS50931"/>
    </source>
</evidence>
<sequence>MISFKQLTYALAAAETLHFKKAADKCHVSQSALSTALSQLEEQLGVQIFERDNKKVLVTPIGQEVLARAAEIVAQVHSLQNLSSSLKEPLSFPLSVGVIPTIAPYLLPKMFPTLNKRFPNAELRIVEEQSHVLVEKVRKGELDTAILALPYECEGLLTMEFWQEDFFWVTLKGDKYSQQKEITSDEMMHSNLMLLKEGHCLKDHILDACKLSEEETEHGFGATSLNTLIQMVLGKLGTTLIPEMALDQLISQNKELSAVHLKEPGPHRRIAFIIRPNFTRLSSVEALKDVCKDALAGNGA</sequence>
<dbReference type="InterPro" id="IPR036390">
    <property type="entry name" value="WH_DNA-bd_sf"/>
</dbReference>
<keyword evidence="4" id="KW-0804">Transcription</keyword>